<gene>
    <name evidence="1" type="ORF">D9V29_12015</name>
</gene>
<dbReference type="Proteomes" id="UP000270299">
    <property type="component" value="Unassembled WGS sequence"/>
</dbReference>
<comment type="caution">
    <text evidence="1">The sequence shown here is derived from an EMBL/GenBank/DDBJ whole genome shotgun (WGS) entry which is preliminary data.</text>
</comment>
<evidence type="ECO:0000313" key="2">
    <source>
        <dbReference type="Proteomes" id="UP000270299"/>
    </source>
</evidence>
<sequence>MVISRSSVSTGDQSLVAATGRSREYWRETLAEAGAATWAHPATASWLVTEHGVDGWWAQHITVDFEQHIGRRRPGQRADGSFEVSASRRIAGSQAEAFAATVASVSTALDSQPVSVNSASKYVSARWKLDDGSAVTARVAPSVGEKTSVTLTFGGLASEDSLPAARDALRGALPAALR</sequence>
<proteinExistence type="predicted"/>
<dbReference type="EMBL" id="RCUV01000013">
    <property type="protein sequence ID" value="RLP69436.1"/>
    <property type="molecule type" value="Genomic_DNA"/>
</dbReference>
<dbReference type="AlphaFoldDB" id="A0A3L6ZN25"/>
<name>A0A3L6ZN25_9MICO</name>
<evidence type="ECO:0008006" key="3">
    <source>
        <dbReference type="Google" id="ProtNLM"/>
    </source>
</evidence>
<organism evidence="1 2">
    <name type="scientific">Mycetocola manganoxydans</name>
    <dbReference type="NCBI Taxonomy" id="699879"/>
    <lineage>
        <taxon>Bacteria</taxon>
        <taxon>Bacillati</taxon>
        <taxon>Actinomycetota</taxon>
        <taxon>Actinomycetes</taxon>
        <taxon>Micrococcales</taxon>
        <taxon>Microbacteriaceae</taxon>
        <taxon>Mycetocola</taxon>
    </lineage>
</organism>
<evidence type="ECO:0000313" key="1">
    <source>
        <dbReference type="EMBL" id="RLP69436.1"/>
    </source>
</evidence>
<protein>
    <recommendedName>
        <fullName evidence="3">DUF4287 domain-containing protein</fullName>
    </recommendedName>
</protein>
<keyword evidence="2" id="KW-1185">Reference proteome</keyword>
<reference evidence="1 2" key="1">
    <citation type="submission" date="2018-10" db="EMBL/GenBank/DDBJ databases">
        <authorList>
            <person name="Li J."/>
        </authorList>
    </citation>
    <scope>NUCLEOTIDE SEQUENCE [LARGE SCALE GENOMIC DNA]</scope>
    <source>
        <strain evidence="1 2">CCTCC AB209002</strain>
    </source>
</reference>
<accession>A0A3L6ZN25</accession>